<evidence type="ECO:0000256" key="1">
    <source>
        <dbReference type="SAM" id="SignalP"/>
    </source>
</evidence>
<keyword evidence="1" id="KW-0732">Signal</keyword>
<accession>A0AA86S2D5</accession>
<evidence type="ECO:0000313" key="2">
    <source>
        <dbReference type="EMBL" id="CAJ1939415.1"/>
    </source>
</evidence>
<name>A0AA86S2D5_9FABA</name>
<keyword evidence="3" id="KW-1185">Reference proteome</keyword>
<organism evidence="2 3">
    <name type="scientific">Sphenostylis stenocarpa</name>
    <dbReference type="NCBI Taxonomy" id="92480"/>
    <lineage>
        <taxon>Eukaryota</taxon>
        <taxon>Viridiplantae</taxon>
        <taxon>Streptophyta</taxon>
        <taxon>Embryophyta</taxon>
        <taxon>Tracheophyta</taxon>
        <taxon>Spermatophyta</taxon>
        <taxon>Magnoliopsida</taxon>
        <taxon>eudicotyledons</taxon>
        <taxon>Gunneridae</taxon>
        <taxon>Pentapetalae</taxon>
        <taxon>rosids</taxon>
        <taxon>fabids</taxon>
        <taxon>Fabales</taxon>
        <taxon>Fabaceae</taxon>
        <taxon>Papilionoideae</taxon>
        <taxon>50 kb inversion clade</taxon>
        <taxon>NPAAA clade</taxon>
        <taxon>indigoferoid/millettioid clade</taxon>
        <taxon>Phaseoleae</taxon>
        <taxon>Sphenostylis</taxon>
    </lineage>
</organism>
<evidence type="ECO:0000313" key="3">
    <source>
        <dbReference type="Proteomes" id="UP001189624"/>
    </source>
</evidence>
<protein>
    <submittedName>
        <fullName evidence="2">Uncharacterized protein</fullName>
    </submittedName>
</protein>
<feature type="chain" id="PRO_5041701466" evidence="1">
    <location>
        <begin position="31"/>
        <end position="107"/>
    </location>
</feature>
<proteinExistence type="predicted"/>
<dbReference type="AlphaFoldDB" id="A0AA86S2D5"/>
<reference evidence="2" key="1">
    <citation type="submission" date="2023-10" db="EMBL/GenBank/DDBJ databases">
        <authorList>
            <person name="Domelevo Entfellner J.-B."/>
        </authorList>
    </citation>
    <scope>NUCLEOTIDE SEQUENCE</scope>
</reference>
<dbReference type="Gramene" id="rna-AYBTSS11_LOCUS9117">
    <property type="protein sequence ID" value="CAJ1939415.1"/>
    <property type="gene ID" value="gene-AYBTSS11_LOCUS9117"/>
</dbReference>
<dbReference type="EMBL" id="OY731400">
    <property type="protein sequence ID" value="CAJ1939415.1"/>
    <property type="molecule type" value="Genomic_DNA"/>
</dbReference>
<feature type="signal peptide" evidence="1">
    <location>
        <begin position="1"/>
        <end position="30"/>
    </location>
</feature>
<dbReference type="Proteomes" id="UP001189624">
    <property type="component" value="Chromosome 3"/>
</dbReference>
<gene>
    <name evidence="2" type="ORF">AYBTSS11_LOCUS9117</name>
</gene>
<sequence>MRMKRHFSGTLLNFFLRFFILKLLFQLSLLQQATTQAKKIGGKQKGFDDEMRDSMCSTPNVGLVKLMLKLDEHDPSFVTAMVNFANVNKQKPFISNDKIGTTVISSE</sequence>